<evidence type="ECO:0000313" key="7">
    <source>
        <dbReference type="EMBL" id="RAL39225.1"/>
    </source>
</evidence>
<dbReference type="GO" id="GO:0006869">
    <property type="term" value="P:lipid transport"/>
    <property type="evidence" value="ECO:0007669"/>
    <property type="project" value="InterPro"/>
</dbReference>
<sequence>MAAAAAMKTVACVAVLCLLVTGQSAEAAITCGSIVSKLAPCLPYATHKVAALPSTCCSAISNIKAAASTTADRQAACSCLKSVAGKYAGLDLGLVSGILGKCNVNIGYPLSTTVDCTKVQ</sequence>
<evidence type="ECO:0000259" key="6">
    <source>
        <dbReference type="SMART" id="SM00499"/>
    </source>
</evidence>
<evidence type="ECO:0000256" key="5">
    <source>
        <dbReference type="SAM" id="SignalP"/>
    </source>
</evidence>
<feature type="domain" description="Bifunctional inhibitor/plant lipid transfer protein/seed storage helical" evidence="6">
    <location>
        <begin position="31"/>
        <end position="116"/>
    </location>
</feature>
<keyword evidence="3 4" id="KW-0446">Lipid-binding</keyword>
<dbReference type="InterPro" id="IPR036312">
    <property type="entry name" value="Bifun_inhib/LTP/seed_sf"/>
</dbReference>
<keyword evidence="8" id="KW-1185">Reference proteome</keyword>
<accession>A0A328D0E4</accession>
<dbReference type="EMBL" id="NQVE01000200">
    <property type="protein sequence ID" value="RAL39225.1"/>
    <property type="molecule type" value="Genomic_DNA"/>
</dbReference>
<comment type="caution">
    <text evidence="7">The sequence shown here is derived from an EMBL/GenBank/DDBJ whole genome shotgun (WGS) entry which is preliminary data.</text>
</comment>
<protein>
    <recommendedName>
        <fullName evidence="4">Non-specific lipid-transfer protein</fullName>
    </recommendedName>
</protein>
<comment type="function">
    <text evidence="4">Plant non-specific lipid-transfer proteins transfer phospholipids as well as galactolipids across membranes. May play a role in wax or cutin deposition in the cell walls of expanding epidermal cells and certain secretory tissues.</text>
</comment>
<dbReference type="AlphaFoldDB" id="A0A328D0E4"/>
<dbReference type="Pfam" id="PF00234">
    <property type="entry name" value="Tryp_alpha_amyl"/>
    <property type="match status" value="1"/>
</dbReference>
<keyword evidence="2 4" id="KW-0813">Transport</keyword>
<name>A0A328D0E4_9ASTE</name>
<dbReference type="PANTHER" id="PTHR33076">
    <property type="entry name" value="NON-SPECIFIC LIPID-TRANSFER PROTEIN 2-RELATED"/>
    <property type="match status" value="1"/>
</dbReference>
<dbReference type="SMART" id="SM00499">
    <property type="entry name" value="AAI"/>
    <property type="match status" value="1"/>
</dbReference>
<evidence type="ECO:0000256" key="3">
    <source>
        <dbReference type="ARBA" id="ARBA00023121"/>
    </source>
</evidence>
<reference evidence="7 8" key="1">
    <citation type="submission" date="2018-06" db="EMBL/GenBank/DDBJ databases">
        <title>The Genome of Cuscuta australis (Dodder) Provides Insight into the Evolution of Plant Parasitism.</title>
        <authorList>
            <person name="Liu H."/>
        </authorList>
    </citation>
    <scope>NUCLEOTIDE SEQUENCE [LARGE SCALE GENOMIC DNA]</scope>
    <source>
        <strain evidence="8">cv. Yunnan</strain>
        <tissue evidence="7">Vines</tissue>
    </source>
</reference>
<feature type="signal peptide" evidence="5">
    <location>
        <begin position="1"/>
        <end position="27"/>
    </location>
</feature>
<gene>
    <name evidence="7" type="ORF">DM860_002758</name>
</gene>
<keyword evidence="5" id="KW-0732">Signal</keyword>
<proteinExistence type="inferred from homology"/>
<dbReference type="InterPro" id="IPR016140">
    <property type="entry name" value="Bifunc_inhib/LTP/seed_store"/>
</dbReference>
<dbReference type="PRINTS" id="PR00382">
    <property type="entry name" value="LIPIDTRNSFER"/>
</dbReference>
<dbReference type="InterPro" id="IPR000528">
    <property type="entry name" value="Plant_nsLTP"/>
</dbReference>
<evidence type="ECO:0000256" key="1">
    <source>
        <dbReference type="ARBA" id="ARBA00009748"/>
    </source>
</evidence>
<evidence type="ECO:0000313" key="8">
    <source>
        <dbReference type="Proteomes" id="UP000249390"/>
    </source>
</evidence>
<dbReference type="Proteomes" id="UP000249390">
    <property type="component" value="Unassembled WGS sequence"/>
</dbReference>
<dbReference type="GO" id="GO:0008289">
    <property type="term" value="F:lipid binding"/>
    <property type="evidence" value="ECO:0007669"/>
    <property type="project" value="UniProtKB-KW"/>
</dbReference>
<organism evidence="7 8">
    <name type="scientific">Cuscuta australis</name>
    <dbReference type="NCBI Taxonomy" id="267555"/>
    <lineage>
        <taxon>Eukaryota</taxon>
        <taxon>Viridiplantae</taxon>
        <taxon>Streptophyta</taxon>
        <taxon>Embryophyta</taxon>
        <taxon>Tracheophyta</taxon>
        <taxon>Spermatophyta</taxon>
        <taxon>Magnoliopsida</taxon>
        <taxon>eudicotyledons</taxon>
        <taxon>Gunneridae</taxon>
        <taxon>Pentapetalae</taxon>
        <taxon>asterids</taxon>
        <taxon>lamiids</taxon>
        <taxon>Solanales</taxon>
        <taxon>Convolvulaceae</taxon>
        <taxon>Cuscuteae</taxon>
        <taxon>Cuscuta</taxon>
        <taxon>Cuscuta subgen. Grammica</taxon>
        <taxon>Cuscuta sect. Cleistogrammica</taxon>
    </lineage>
</organism>
<comment type="similarity">
    <text evidence="1 4">Belongs to the plant LTP family.</text>
</comment>
<dbReference type="CDD" id="cd01960">
    <property type="entry name" value="nsLTP1"/>
    <property type="match status" value="1"/>
</dbReference>
<evidence type="ECO:0000256" key="2">
    <source>
        <dbReference type="ARBA" id="ARBA00022448"/>
    </source>
</evidence>
<dbReference type="Gene3D" id="1.10.110.10">
    <property type="entry name" value="Plant lipid-transfer and hydrophobic proteins"/>
    <property type="match status" value="1"/>
</dbReference>
<feature type="chain" id="PRO_5016357495" description="Non-specific lipid-transfer protein" evidence="5">
    <location>
        <begin position="28"/>
        <end position="120"/>
    </location>
</feature>
<evidence type="ECO:0000256" key="4">
    <source>
        <dbReference type="RuleBase" id="RU000628"/>
    </source>
</evidence>
<dbReference type="SUPFAM" id="SSF47699">
    <property type="entry name" value="Bifunctional inhibitor/lipid-transfer protein/seed storage 2S albumin"/>
    <property type="match status" value="1"/>
</dbReference>